<feature type="compositionally biased region" description="Basic and acidic residues" evidence="1">
    <location>
        <begin position="787"/>
        <end position="797"/>
    </location>
</feature>
<organism evidence="3">
    <name type="scientific">Micromonas pusilla (strain CCMP1545)</name>
    <name type="common">Picoplanktonic green alga</name>
    <dbReference type="NCBI Taxonomy" id="564608"/>
    <lineage>
        <taxon>Eukaryota</taxon>
        <taxon>Viridiplantae</taxon>
        <taxon>Chlorophyta</taxon>
        <taxon>Mamiellophyceae</taxon>
        <taxon>Mamiellales</taxon>
        <taxon>Mamiellaceae</taxon>
        <taxon>Micromonas</taxon>
    </lineage>
</organism>
<dbReference type="EMBL" id="GG663739">
    <property type="protein sequence ID" value="EEH57181.1"/>
    <property type="molecule type" value="Genomic_DNA"/>
</dbReference>
<feature type="compositionally biased region" description="Gly residues" evidence="1">
    <location>
        <begin position="648"/>
        <end position="658"/>
    </location>
</feature>
<evidence type="ECO:0000313" key="3">
    <source>
        <dbReference type="Proteomes" id="UP000001876"/>
    </source>
</evidence>
<sequence length="803" mass="83107">MAAPSPPRGVDAPPLAELMPMFPDLVITPEELAHVTDNVHEFMVMCLPEAYVRAIPGLVPNVSGDAAETSPPPEAILASPPGTPPPTRKPAASVPEHAPSPPPPPPLRVDDDVDVDDTANESGGGGGAERRGKKTLWIGRARELGAELRRLAAKVGATTTTTTTTTGETGESEPEPEPGLGMEAFHAIAALDDAVSVHGDAKPAVFFLAGSGGVAGDSLRYLRVFASLGHVAMSPDDFAGWPTRLRSRPPRSVSRDEPNGYWEQNLLYAAKTPASGTLVYQSCAEQFASSDRLALVYDTTLKVKHAALTSLLTQLPERVASRGIFLAGNSEGAVVLGMMDDKSWRPDDREDDDRDALLGRVNIAYSLEPNYFTYHTLKRVRTGESDLSFPGTPSSRSLAGMAGGGSSRGDLELSGGGGGGDGDDDASAASAAGDSRASLATTATDEDVSSHGGRSARCSENDGGGGGATTTTTASQRNNEANAATGVFGSRWRRDIPTLCVNGSEDQFFGRRGSVSENVVRLLSRDASNRPHITGDAGQRIAELGMNVALVAQMEGARHAMLSTHDALLRELLRDFLSSPRSCVTLPERWTAHETMADALLWHSIITPGKVSFASVASAATMAARARGREKGAEKGERGSRGSRSPKSGGGGGGGGAFAGLARRFGRRGCEPSISVAAGSGGGGGGSRAVFEAPVVAGSGAREHGRYSLDSAERIRIGAGIADAGGTLSPIGSEGGSARTSVSEASVRVSLDEPRSRTPIAVEGGVAAVAEIAAEEAAAPPPPPPPEPKKGFLDKMMKSLNIK</sequence>
<feature type="region of interest" description="Disordered" evidence="1">
    <location>
        <begin position="64"/>
        <end position="134"/>
    </location>
</feature>
<feature type="compositionally biased region" description="Basic and acidic residues" evidence="1">
    <location>
        <begin position="627"/>
        <end position="640"/>
    </location>
</feature>
<evidence type="ECO:0000256" key="1">
    <source>
        <dbReference type="SAM" id="MobiDB-lite"/>
    </source>
</evidence>
<reference evidence="2 3" key="1">
    <citation type="journal article" date="2009" name="Science">
        <title>Green evolution and dynamic adaptations revealed by genomes of the marine picoeukaryotes Micromonas.</title>
        <authorList>
            <person name="Worden A.Z."/>
            <person name="Lee J.H."/>
            <person name="Mock T."/>
            <person name="Rouze P."/>
            <person name="Simmons M.P."/>
            <person name="Aerts A.L."/>
            <person name="Allen A.E."/>
            <person name="Cuvelier M.L."/>
            <person name="Derelle E."/>
            <person name="Everett M.V."/>
            <person name="Foulon E."/>
            <person name="Grimwood J."/>
            <person name="Gundlach H."/>
            <person name="Henrissat B."/>
            <person name="Napoli C."/>
            <person name="McDonald S.M."/>
            <person name="Parker M.S."/>
            <person name="Rombauts S."/>
            <person name="Salamov A."/>
            <person name="Von Dassow P."/>
            <person name="Badger J.H."/>
            <person name="Coutinho P.M."/>
            <person name="Demir E."/>
            <person name="Dubchak I."/>
            <person name="Gentemann C."/>
            <person name="Eikrem W."/>
            <person name="Gready J.E."/>
            <person name="John U."/>
            <person name="Lanier W."/>
            <person name="Lindquist E.A."/>
            <person name="Lucas S."/>
            <person name="Mayer K.F."/>
            <person name="Moreau H."/>
            <person name="Not F."/>
            <person name="Otillar R."/>
            <person name="Panaud O."/>
            <person name="Pangilinan J."/>
            <person name="Paulsen I."/>
            <person name="Piegu B."/>
            <person name="Poliakov A."/>
            <person name="Robbens S."/>
            <person name="Schmutz J."/>
            <person name="Toulza E."/>
            <person name="Wyss T."/>
            <person name="Zelensky A."/>
            <person name="Zhou K."/>
            <person name="Armbrust E.V."/>
            <person name="Bhattacharya D."/>
            <person name="Goodenough U.W."/>
            <person name="Van de Peer Y."/>
            <person name="Grigoriev I.V."/>
        </authorList>
    </citation>
    <scope>NUCLEOTIDE SEQUENCE [LARGE SCALE GENOMIC DNA]</scope>
    <source>
        <strain evidence="2 3">CCMP1545</strain>
    </source>
</reference>
<dbReference type="Proteomes" id="UP000001876">
    <property type="component" value="Unassembled WGS sequence"/>
</dbReference>
<protein>
    <submittedName>
        <fullName evidence="2">Predicted protein</fullName>
    </submittedName>
</protein>
<evidence type="ECO:0000313" key="2">
    <source>
        <dbReference type="EMBL" id="EEH57181.1"/>
    </source>
</evidence>
<dbReference type="KEGG" id="mpp:MICPUCDRAFT_39637"/>
<gene>
    <name evidence="2" type="ORF">MICPUCDRAFT_39637</name>
</gene>
<feature type="region of interest" description="Disordered" evidence="1">
    <location>
        <begin position="158"/>
        <end position="177"/>
    </location>
</feature>
<dbReference type="AlphaFoldDB" id="C1MSS0"/>
<proteinExistence type="predicted"/>
<dbReference type="OrthoDB" id="498948at2759"/>
<dbReference type="RefSeq" id="XP_003058726.1">
    <property type="nucleotide sequence ID" value="XM_003058680.1"/>
</dbReference>
<dbReference type="GeneID" id="9683797"/>
<accession>C1MSS0</accession>
<keyword evidence="3" id="KW-1185">Reference proteome</keyword>
<feature type="region of interest" description="Disordered" evidence="1">
    <location>
        <begin position="773"/>
        <end position="803"/>
    </location>
</feature>
<feature type="compositionally biased region" description="Low complexity" evidence="1">
    <location>
        <begin position="158"/>
        <end position="169"/>
    </location>
</feature>
<feature type="compositionally biased region" description="Low complexity" evidence="1">
    <location>
        <begin position="427"/>
        <end position="440"/>
    </location>
</feature>
<dbReference type="OMA" id="TLWIGRA"/>
<feature type="region of interest" description="Disordered" evidence="1">
    <location>
        <begin position="625"/>
        <end position="658"/>
    </location>
</feature>
<name>C1MSS0_MICPC</name>
<feature type="region of interest" description="Disordered" evidence="1">
    <location>
        <begin position="384"/>
        <end position="486"/>
    </location>
</feature>
<feature type="compositionally biased region" description="Pro residues" evidence="1">
    <location>
        <begin position="98"/>
        <end position="107"/>
    </location>
</feature>